<dbReference type="InterPro" id="IPR017441">
    <property type="entry name" value="Protein_kinase_ATP_BS"/>
</dbReference>
<dbReference type="RefSeq" id="WP_344833780.1">
    <property type="nucleotide sequence ID" value="NZ_BAAAUV010000016.1"/>
</dbReference>
<evidence type="ECO:0000256" key="5">
    <source>
        <dbReference type="ARBA" id="ARBA00022777"/>
    </source>
</evidence>
<dbReference type="Pfam" id="PF00069">
    <property type="entry name" value="Pkinase"/>
    <property type="match status" value="1"/>
</dbReference>
<dbReference type="Proteomes" id="UP001501237">
    <property type="component" value="Unassembled WGS sequence"/>
</dbReference>
<name>A0ABP6QFH9_9ACTN</name>
<dbReference type="InterPro" id="IPR001680">
    <property type="entry name" value="WD40_rpt"/>
</dbReference>
<dbReference type="PANTHER" id="PTHR43289:SF6">
    <property type="entry name" value="SERINE_THREONINE-PROTEIN KINASE NEKL-3"/>
    <property type="match status" value="1"/>
</dbReference>
<feature type="compositionally biased region" description="Low complexity" evidence="9">
    <location>
        <begin position="259"/>
        <end position="273"/>
    </location>
</feature>
<dbReference type="PROSITE" id="PS50011">
    <property type="entry name" value="PROTEIN_KINASE_DOM"/>
    <property type="match status" value="1"/>
</dbReference>
<keyword evidence="3" id="KW-0808">Transferase</keyword>
<evidence type="ECO:0000256" key="1">
    <source>
        <dbReference type="ARBA" id="ARBA00012513"/>
    </source>
</evidence>
<keyword evidence="5" id="KW-0418">Kinase</keyword>
<dbReference type="CDD" id="cd00200">
    <property type="entry name" value="WD40"/>
    <property type="match status" value="1"/>
</dbReference>
<evidence type="ECO:0000256" key="4">
    <source>
        <dbReference type="ARBA" id="ARBA00022741"/>
    </source>
</evidence>
<dbReference type="PANTHER" id="PTHR43289">
    <property type="entry name" value="MITOGEN-ACTIVATED PROTEIN KINASE KINASE KINASE 20-RELATED"/>
    <property type="match status" value="1"/>
</dbReference>
<reference evidence="12" key="1">
    <citation type="journal article" date="2019" name="Int. J. Syst. Evol. Microbiol.">
        <title>The Global Catalogue of Microorganisms (GCM) 10K type strain sequencing project: providing services to taxonomists for standard genome sequencing and annotation.</title>
        <authorList>
            <consortium name="The Broad Institute Genomics Platform"/>
            <consortium name="The Broad Institute Genome Sequencing Center for Infectious Disease"/>
            <person name="Wu L."/>
            <person name="Ma J."/>
        </authorList>
    </citation>
    <scope>NUCLEOTIDE SEQUENCE [LARGE SCALE GENOMIC DNA]</scope>
    <source>
        <strain evidence="12">JCM 9377</strain>
    </source>
</reference>
<keyword evidence="2" id="KW-0723">Serine/threonine-protein kinase</keyword>
<feature type="repeat" description="WD" evidence="7">
    <location>
        <begin position="366"/>
        <end position="391"/>
    </location>
</feature>
<dbReference type="PROSITE" id="PS50082">
    <property type="entry name" value="WD_REPEATS_2"/>
    <property type="match status" value="2"/>
</dbReference>
<dbReference type="CDD" id="cd14014">
    <property type="entry name" value="STKc_PknB_like"/>
    <property type="match status" value="1"/>
</dbReference>
<dbReference type="InterPro" id="IPR008271">
    <property type="entry name" value="Ser/Thr_kinase_AS"/>
</dbReference>
<evidence type="ECO:0000313" key="12">
    <source>
        <dbReference type="Proteomes" id="UP001501237"/>
    </source>
</evidence>
<evidence type="ECO:0000256" key="9">
    <source>
        <dbReference type="SAM" id="MobiDB-lite"/>
    </source>
</evidence>
<protein>
    <recommendedName>
        <fullName evidence="1">non-specific serine/threonine protein kinase</fullName>
        <ecNumber evidence="1">2.7.11.1</ecNumber>
    </recommendedName>
</protein>
<feature type="compositionally biased region" description="Pro residues" evidence="9">
    <location>
        <begin position="275"/>
        <end position="289"/>
    </location>
</feature>
<evidence type="ECO:0000313" key="11">
    <source>
        <dbReference type="EMBL" id="GAA3226573.1"/>
    </source>
</evidence>
<feature type="repeat" description="WD" evidence="7">
    <location>
        <begin position="629"/>
        <end position="663"/>
    </location>
</feature>
<evidence type="ECO:0000256" key="6">
    <source>
        <dbReference type="ARBA" id="ARBA00022840"/>
    </source>
</evidence>
<dbReference type="SUPFAM" id="SSF50978">
    <property type="entry name" value="WD40 repeat-like"/>
    <property type="match status" value="1"/>
</dbReference>
<accession>A0ABP6QFH9</accession>
<dbReference type="InterPro" id="IPR011009">
    <property type="entry name" value="Kinase-like_dom_sf"/>
</dbReference>
<feature type="domain" description="Protein kinase" evidence="10">
    <location>
        <begin position="13"/>
        <end position="290"/>
    </location>
</feature>
<dbReference type="Gene3D" id="3.30.200.20">
    <property type="entry name" value="Phosphorylase Kinase, domain 1"/>
    <property type="match status" value="1"/>
</dbReference>
<dbReference type="Gene3D" id="1.10.510.10">
    <property type="entry name" value="Transferase(Phosphotransferase) domain 1"/>
    <property type="match status" value="1"/>
</dbReference>
<keyword evidence="7" id="KW-0853">WD repeat</keyword>
<gene>
    <name evidence="11" type="ORF">GCM10010468_54910</name>
</gene>
<dbReference type="InterPro" id="IPR015943">
    <property type="entry name" value="WD40/YVTN_repeat-like_dom_sf"/>
</dbReference>
<keyword evidence="6 8" id="KW-0067">ATP-binding</keyword>
<keyword evidence="12" id="KW-1185">Reference proteome</keyword>
<sequence>MADSEGTLISGRYRLVAVIGSGGMGRVWRGHDELIGREVAVKEVLLPPDLGPEQRANLAQRAMREARSAGRLNHPGIVTVHAVVEYRGAPAIVMEYVPGGSLADAIRAEGRLPAERVTGIAAAMLGALRVAHEAGIVHRDLKPANVLLAGDRVVITDFGIASLTGDAQITRSGVIIGTPAFMSPEQAHRERATPASDLWSLGATLYAAVEGRPPFDGEDLVAVLSALLTREPPPPLHAGPLAPLLEVLLSKDPARRPTAAQASELLSAPASAPRWPTPVPVREPGPHPTVPATGRVGRRALLLGGAGLAAVAIGVPVAVQLFGSDGTPRRKPGGGTSGSVPPAVEDLPAQESGPATPTEITEERRITGHEHPIVSVAFSPDGRLLASCDNDLSDGGAKTRLWNAATGAAVVTLAGPPGVGGASADAVAFSPDGVHLVSGGSYLGDSTRVWRLSDRKLLGALDESRSIMKSLAYSPDGRFIAGVTHTGVFTIWTAATRKVRIGLPGNQGFRNVVFSPDGRHLASGGGGSDVKIYDVATWKTVHTIGDVTGDGISFSPDSRTLAIPDSDGTRGLRLFDVASGKETAAFPRLEEDLVASVLHTPDGRSLLTIGHGRAVHLWDIASQRVRATLVGHSGRVTTMAVTPDGTRLATGDQDKTILLWKLP</sequence>
<evidence type="ECO:0000256" key="7">
    <source>
        <dbReference type="PROSITE-ProRule" id="PRU00221"/>
    </source>
</evidence>
<evidence type="ECO:0000259" key="10">
    <source>
        <dbReference type="PROSITE" id="PS50011"/>
    </source>
</evidence>
<dbReference type="PROSITE" id="PS50294">
    <property type="entry name" value="WD_REPEATS_REGION"/>
    <property type="match status" value="1"/>
</dbReference>
<feature type="region of interest" description="Disordered" evidence="9">
    <location>
        <begin position="325"/>
        <end position="359"/>
    </location>
</feature>
<dbReference type="PROSITE" id="PS00108">
    <property type="entry name" value="PROTEIN_KINASE_ST"/>
    <property type="match status" value="1"/>
</dbReference>
<evidence type="ECO:0000256" key="3">
    <source>
        <dbReference type="ARBA" id="ARBA00022679"/>
    </source>
</evidence>
<dbReference type="EMBL" id="BAAAUV010000016">
    <property type="protein sequence ID" value="GAA3226573.1"/>
    <property type="molecule type" value="Genomic_DNA"/>
</dbReference>
<dbReference type="SMART" id="SM00220">
    <property type="entry name" value="S_TKc"/>
    <property type="match status" value="1"/>
</dbReference>
<dbReference type="Pfam" id="PF00400">
    <property type="entry name" value="WD40"/>
    <property type="match status" value="3"/>
</dbReference>
<dbReference type="SUPFAM" id="SSF56112">
    <property type="entry name" value="Protein kinase-like (PK-like)"/>
    <property type="match status" value="1"/>
</dbReference>
<feature type="binding site" evidence="8">
    <location>
        <position position="42"/>
    </location>
    <ligand>
        <name>ATP</name>
        <dbReference type="ChEBI" id="CHEBI:30616"/>
    </ligand>
</feature>
<dbReference type="EC" id="2.7.11.1" evidence="1"/>
<keyword evidence="4 8" id="KW-0547">Nucleotide-binding</keyword>
<organism evidence="11 12">
    <name type="scientific">Actinocorallia longicatena</name>
    <dbReference type="NCBI Taxonomy" id="111803"/>
    <lineage>
        <taxon>Bacteria</taxon>
        <taxon>Bacillati</taxon>
        <taxon>Actinomycetota</taxon>
        <taxon>Actinomycetes</taxon>
        <taxon>Streptosporangiales</taxon>
        <taxon>Thermomonosporaceae</taxon>
        <taxon>Actinocorallia</taxon>
    </lineage>
</organism>
<evidence type="ECO:0000256" key="2">
    <source>
        <dbReference type="ARBA" id="ARBA00022527"/>
    </source>
</evidence>
<dbReference type="InterPro" id="IPR036322">
    <property type="entry name" value="WD40_repeat_dom_sf"/>
</dbReference>
<dbReference type="PROSITE" id="PS00107">
    <property type="entry name" value="PROTEIN_KINASE_ATP"/>
    <property type="match status" value="1"/>
</dbReference>
<dbReference type="Gene3D" id="2.130.10.10">
    <property type="entry name" value="YVTN repeat-like/Quinoprotein amine dehydrogenase"/>
    <property type="match status" value="3"/>
</dbReference>
<dbReference type="SMART" id="SM00320">
    <property type="entry name" value="WD40"/>
    <property type="match status" value="7"/>
</dbReference>
<comment type="caution">
    <text evidence="11">The sequence shown here is derived from an EMBL/GenBank/DDBJ whole genome shotgun (WGS) entry which is preliminary data.</text>
</comment>
<feature type="region of interest" description="Disordered" evidence="9">
    <location>
        <begin position="256"/>
        <end position="293"/>
    </location>
</feature>
<proteinExistence type="predicted"/>
<evidence type="ECO:0000256" key="8">
    <source>
        <dbReference type="PROSITE-ProRule" id="PRU10141"/>
    </source>
</evidence>
<dbReference type="InterPro" id="IPR000719">
    <property type="entry name" value="Prot_kinase_dom"/>
</dbReference>